<dbReference type="Proteomes" id="UP001228376">
    <property type="component" value="Unassembled WGS sequence"/>
</dbReference>
<gene>
    <name evidence="1" type="ORF">P5G51_007600</name>
</gene>
<proteinExistence type="predicted"/>
<keyword evidence="2" id="KW-1185">Reference proteome</keyword>
<reference evidence="1 2" key="1">
    <citation type="submission" date="2023-10" db="EMBL/GenBank/DDBJ databases">
        <title>179-bfca-hs.</title>
        <authorList>
            <person name="Miliotis G."/>
            <person name="Sengupta P."/>
            <person name="Hameed A."/>
            <person name="Chuvochina M."/>
            <person name="Mcdonagh F."/>
            <person name="Simpson A.C."/>
            <person name="Singh N.K."/>
            <person name="Rekha P.D."/>
            <person name="Raman K."/>
            <person name="Hugenholtz P."/>
            <person name="Venkateswaran K."/>
        </authorList>
    </citation>
    <scope>NUCLEOTIDE SEQUENCE [LARGE SCALE GENOMIC DNA]</scope>
    <source>
        <strain evidence="1 2">179-BFC-A-HS</strain>
    </source>
</reference>
<dbReference type="EMBL" id="JAROCA020000001">
    <property type="protein sequence ID" value="MDY0405284.1"/>
    <property type="molecule type" value="Genomic_DNA"/>
</dbReference>
<protein>
    <submittedName>
        <fullName evidence="1">Class I SAM-dependent methyltransferase</fullName>
    </submittedName>
</protein>
<keyword evidence="1" id="KW-0808">Transferase</keyword>
<organism evidence="1 2">
    <name type="scientific">Tigheibacillus jepli</name>
    <dbReference type="NCBI Taxonomy" id="3035914"/>
    <lineage>
        <taxon>Bacteria</taxon>
        <taxon>Bacillati</taxon>
        <taxon>Bacillota</taxon>
        <taxon>Bacilli</taxon>
        <taxon>Bacillales</taxon>
        <taxon>Bacillaceae</taxon>
        <taxon>Tigheibacillus</taxon>
    </lineage>
</organism>
<keyword evidence="1" id="KW-0489">Methyltransferase</keyword>
<accession>A0ABU5CHJ7</accession>
<dbReference type="InterPro" id="IPR010719">
    <property type="entry name" value="MnmM_MeTrfase"/>
</dbReference>
<dbReference type="Pfam" id="PF06962">
    <property type="entry name" value="rRNA_methylase"/>
    <property type="match status" value="1"/>
</dbReference>
<dbReference type="PANTHER" id="PTHR35276">
    <property type="entry name" value="S-ADENOSYL-L-METHIONINE-DEPENDENT METHYLTRANSFERASES SUPERFAMILY PROTEIN"/>
    <property type="match status" value="1"/>
</dbReference>
<dbReference type="PANTHER" id="PTHR35276:SF1">
    <property type="entry name" value="TRNA (MNM(5)S(2)U34)-METHYLTRANSFERASE, CHLOROPLASTIC"/>
    <property type="match status" value="1"/>
</dbReference>
<dbReference type="RefSeq" id="WP_306068099.1">
    <property type="nucleotide sequence ID" value="NZ_JAROCA020000001.1"/>
</dbReference>
<evidence type="ECO:0000313" key="2">
    <source>
        <dbReference type="Proteomes" id="UP001228376"/>
    </source>
</evidence>
<dbReference type="Gene3D" id="3.40.50.150">
    <property type="entry name" value="Vaccinia Virus protein VP39"/>
    <property type="match status" value="1"/>
</dbReference>
<dbReference type="GO" id="GO:0008168">
    <property type="term" value="F:methyltransferase activity"/>
    <property type="evidence" value="ECO:0007669"/>
    <property type="project" value="UniProtKB-KW"/>
</dbReference>
<sequence>MVQPVLQFSHTLLQQSVSHGEIVIDATCGNGNDTLFLSKLVGDTGKVYAFDIQQQAIYQTQQLLADHKRNNTILIQDSHANMQAHIGNQEIAGAIFNLGYLPKGDKTIITKKDVTISAVTAILRQLKHGGHVVLVVYYGHPGGKEEKAGLLHFAAELDQKHYHVLKYEFINQQNNPPFVLAIQKR</sequence>
<evidence type="ECO:0000313" key="1">
    <source>
        <dbReference type="EMBL" id="MDY0405284.1"/>
    </source>
</evidence>
<comment type="caution">
    <text evidence="1">The sequence shown here is derived from an EMBL/GenBank/DDBJ whole genome shotgun (WGS) entry which is preliminary data.</text>
</comment>
<name>A0ABU5CHJ7_9BACI</name>
<dbReference type="SUPFAM" id="SSF53335">
    <property type="entry name" value="S-adenosyl-L-methionine-dependent methyltransferases"/>
    <property type="match status" value="1"/>
</dbReference>
<dbReference type="GO" id="GO:0032259">
    <property type="term" value="P:methylation"/>
    <property type="evidence" value="ECO:0007669"/>
    <property type="project" value="UniProtKB-KW"/>
</dbReference>
<dbReference type="InterPro" id="IPR029063">
    <property type="entry name" value="SAM-dependent_MTases_sf"/>
</dbReference>